<dbReference type="SUPFAM" id="SSF48452">
    <property type="entry name" value="TPR-like"/>
    <property type="match status" value="1"/>
</dbReference>
<dbReference type="InterPro" id="IPR031101">
    <property type="entry name" value="Ctr9"/>
</dbReference>
<dbReference type="Gene3D" id="1.25.40.10">
    <property type="entry name" value="Tetratricopeptide repeat domain"/>
    <property type="match status" value="1"/>
</dbReference>
<dbReference type="InterPro" id="IPR011990">
    <property type="entry name" value="TPR-like_helical_dom_sf"/>
</dbReference>
<dbReference type="InterPro" id="IPR019734">
    <property type="entry name" value="TPR_rpt"/>
</dbReference>
<evidence type="ECO:0000313" key="4">
    <source>
        <dbReference type="EMBL" id="OGZ94977.1"/>
    </source>
</evidence>
<dbReference type="SMART" id="SM00028">
    <property type="entry name" value="TPR"/>
    <property type="match status" value="3"/>
</dbReference>
<name>A0A1G2K6C9_9BACT</name>
<evidence type="ECO:0000256" key="2">
    <source>
        <dbReference type="ARBA" id="ARBA00022803"/>
    </source>
</evidence>
<dbReference type="GO" id="GO:0006368">
    <property type="term" value="P:transcription elongation by RNA polymerase II"/>
    <property type="evidence" value="ECO:0007669"/>
    <property type="project" value="TreeGrafter"/>
</dbReference>
<evidence type="ECO:0000256" key="3">
    <source>
        <dbReference type="PROSITE-ProRule" id="PRU00339"/>
    </source>
</evidence>
<protein>
    <submittedName>
        <fullName evidence="4">Uncharacterized protein</fullName>
    </submittedName>
</protein>
<dbReference type="PROSITE" id="PS50005">
    <property type="entry name" value="TPR"/>
    <property type="match status" value="2"/>
</dbReference>
<sequence length="260" mass="29456">MKRFSFCILFLMIALALWGNTIAEFSWTHYRVSYPAFFLGKDGNMLMEIGDYFFGGTTYELGNAKRAYDRALSINPKILWGHFQLARIYFVKGDFQKALEEINKEIEANPENLRSLYVRGLIYGYRGTYGDLQRAENDFRRFTLWAPSEWAGYNDLAWILSKEAKYQDAKDTARAGLSKAKGAERNPWLLNALGLAELNLGEYKAAKESFEKALPLAERLSLGDWQKSYPGNSPGSAESGLTAFQEAISSNLAQANSFLR</sequence>
<evidence type="ECO:0000313" key="5">
    <source>
        <dbReference type="Proteomes" id="UP000177152"/>
    </source>
</evidence>
<dbReference type="AlphaFoldDB" id="A0A1G2K6C9"/>
<dbReference type="Pfam" id="PF13181">
    <property type="entry name" value="TPR_8"/>
    <property type="match status" value="2"/>
</dbReference>
<dbReference type="GO" id="GO:0006355">
    <property type="term" value="P:regulation of DNA-templated transcription"/>
    <property type="evidence" value="ECO:0007669"/>
    <property type="project" value="InterPro"/>
</dbReference>
<dbReference type="EMBL" id="MHQC01000020">
    <property type="protein sequence ID" value="OGZ94977.1"/>
    <property type="molecule type" value="Genomic_DNA"/>
</dbReference>
<keyword evidence="1" id="KW-0677">Repeat</keyword>
<accession>A0A1G2K6C9</accession>
<dbReference type="PANTHER" id="PTHR14027">
    <property type="entry name" value="RNA POLYMERASE-ASSOCIATED PROTEIN CTR9"/>
    <property type="match status" value="1"/>
</dbReference>
<dbReference type="PANTHER" id="PTHR14027:SF2">
    <property type="entry name" value="RNA POLYMERASE-ASSOCIATED PROTEIN CTR9 HOMOLOG"/>
    <property type="match status" value="1"/>
</dbReference>
<evidence type="ECO:0000256" key="1">
    <source>
        <dbReference type="ARBA" id="ARBA00022737"/>
    </source>
</evidence>
<reference evidence="4 5" key="1">
    <citation type="journal article" date="2016" name="Nat. Commun.">
        <title>Thousands of microbial genomes shed light on interconnected biogeochemical processes in an aquifer system.</title>
        <authorList>
            <person name="Anantharaman K."/>
            <person name="Brown C.T."/>
            <person name="Hug L.A."/>
            <person name="Sharon I."/>
            <person name="Castelle C.J."/>
            <person name="Probst A.J."/>
            <person name="Thomas B.C."/>
            <person name="Singh A."/>
            <person name="Wilkins M.J."/>
            <person name="Karaoz U."/>
            <person name="Brodie E.L."/>
            <person name="Williams K.H."/>
            <person name="Hubbard S.S."/>
            <person name="Banfield J.F."/>
        </authorList>
    </citation>
    <scope>NUCLEOTIDE SEQUENCE [LARGE SCALE GENOMIC DNA]</scope>
</reference>
<proteinExistence type="predicted"/>
<comment type="caution">
    <text evidence="4">The sequence shown here is derived from an EMBL/GenBank/DDBJ whole genome shotgun (WGS) entry which is preliminary data.</text>
</comment>
<dbReference type="Proteomes" id="UP000177152">
    <property type="component" value="Unassembled WGS sequence"/>
</dbReference>
<feature type="repeat" description="TPR" evidence="3">
    <location>
        <begin position="187"/>
        <end position="220"/>
    </location>
</feature>
<gene>
    <name evidence="4" type="ORF">A2633_05945</name>
</gene>
<feature type="repeat" description="TPR" evidence="3">
    <location>
        <begin position="79"/>
        <end position="112"/>
    </location>
</feature>
<keyword evidence="2 3" id="KW-0802">TPR repeat</keyword>
<organism evidence="4 5">
    <name type="scientific">Candidatus Sungbacteria bacterium RIFCSPHIGHO2_01_FULL_47_32</name>
    <dbReference type="NCBI Taxonomy" id="1802264"/>
    <lineage>
        <taxon>Bacteria</taxon>
        <taxon>Candidatus Sungiibacteriota</taxon>
    </lineage>
</organism>
<dbReference type="GO" id="GO:0000993">
    <property type="term" value="F:RNA polymerase II complex binding"/>
    <property type="evidence" value="ECO:0007669"/>
    <property type="project" value="TreeGrafter"/>
</dbReference>